<evidence type="ECO:0000259" key="7">
    <source>
        <dbReference type="PROSITE" id="PS51323"/>
    </source>
</evidence>
<dbReference type="InterPro" id="IPR052624">
    <property type="entry name" value="CRIM1"/>
</dbReference>
<dbReference type="PROSITE" id="PS51323">
    <property type="entry name" value="IGFBP_N_2"/>
    <property type="match status" value="1"/>
</dbReference>
<dbReference type="PANTHER" id="PTHR46439">
    <property type="entry name" value="CYSTEINE-RICH MOTOR NEURON 1 PROTEIN"/>
    <property type="match status" value="1"/>
</dbReference>
<dbReference type="HOGENOM" id="CLU_028701_0_0_1"/>
<dbReference type="RefSeq" id="XP_003112730.2">
    <property type="nucleotide sequence ID" value="XM_003112682.2"/>
</dbReference>
<dbReference type="InParanoid" id="E3LTL9"/>
<keyword evidence="1 4" id="KW-0732">Signal</keyword>
<feature type="chain" id="PRO_5003175432" evidence="4">
    <location>
        <begin position="20"/>
        <end position="692"/>
    </location>
</feature>
<evidence type="ECO:0000256" key="4">
    <source>
        <dbReference type="SAM" id="SignalP"/>
    </source>
</evidence>
<gene>
    <name evidence="8" type="primary">Cre-crm-1</name>
    <name evidence="8" type="ORF">CRE_30665</name>
</gene>
<dbReference type="Pfam" id="PF02822">
    <property type="entry name" value="Antistasin"/>
    <property type="match status" value="3"/>
</dbReference>
<dbReference type="Gene3D" id="6.20.200.20">
    <property type="match status" value="4"/>
</dbReference>
<feature type="domain" description="VWFC" evidence="5">
    <location>
        <begin position="601"/>
        <end position="661"/>
    </location>
</feature>
<organism evidence="9">
    <name type="scientific">Caenorhabditis remanei</name>
    <name type="common">Caenorhabditis vulgaris</name>
    <dbReference type="NCBI Taxonomy" id="31234"/>
    <lineage>
        <taxon>Eukaryota</taxon>
        <taxon>Metazoa</taxon>
        <taxon>Ecdysozoa</taxon>
        <taxon>Nematoda</taxon>
        <taxon>Chromadorea</taxon>
        <taxon>Rhabditida</taxon>
        <taxon>Rhabditina</taxon>
        <taxon>Rhabditomorpha</taxon>
        <taxon>Rhabditoidea</taxon>
        <taxon>Rhabditidae</taxon>
        <taxon>Peloderinae</taxon>
        <taxon>Caenorhabditis</taxon>
    </lineage>
</organism>
<evidence type="ECO:0000256" key="2">
    <source>
        <dbReference type="ARBA" id="ARBA00022737"/>
    </source>
</evidence>
<keyword evidence="9" id="KW-1185">Reference proteome</keyword>
<dbReference type="GO" id="GO:0004867">
    <property type="term" value="F:serine-type endopeptidase inhibitor activity"/>
    <property type="evidence" value="ECO:0007669"/>
    <property type="project" value="InterPro"/>
</dbReference>
<reference evidence="8" key="1">
    <citation type="submission" date="2007-07" db="EMBL/GenBank/DDBJ databases">
        <title>PCAP assembly of the Caenorhabditis remanei genome.</title>
        <authorList>
            <consortium name="The Caenorhabditis remanei Sequencing Consortium"/>
            <person name="Wilson R.K."/>
        </authorList>
    </citation>
    <scope>NUCLEOTIDE SEQUENCE [LARGE SCALE GENOMIC DNA]</scope>
    <source>
        <strain evidence="8">PB4641</strain>
    </source>
</reference>
<dbReference type="PANTHER" id="PTHR46439:SF1">
    <property type="entry name" value="CYSTEINE-RICH MOTOR NEURON 1 PROTEIN"/>
    <property type="match status" value="1"/>
</dbReference>
<dbReference type="Proteomes" id="UP000008281">
    <property type="component" value="Unassembled WGS sequence"/>
</dbReference>
<dbReference type="Pfam" id="PF00093">
    <property type="entry name" value="VWC"/>
    <property type="match status" value="3"/>
</dbReference>
<dbReference type="SUPFAM" id="SSF57184">
    <property type="entry name" value="Growth factor receptor domain"/>
    <property type="match status" value="1"/>
</dbReference>
<evidence type="ECO:0000313" key="9">
    <source>
        <dbReference type="Proteomes" id="UP000008281"/>
    </source>
</evidence>
<dbReference type="PROSITE" id="PS01208">
    <property type="entry name" value="VWFC_1"/>
    <property type="match status" value="3"/>
</dbReference>
<dbReference type="SUPFAM" id="SSF57603">
    <property type="entry name" value="FnI-like domain"/>
    <property type="match status" value="4"/>
</dbReference>
<dbReference type="eggNOG" id="KOG1216">
    <property type="taxonomic scope" value="Eukaryota"/>
</dbReference>
<feature type="signal peptide" evidence="4">
    <location>
        <begin position="1"/>
        <end position="19"/>
    </location>
</feature>
<protein>
    <submittedName>
        <fullName evidence="8">CRE-CRM-1 protein</fullName>
    </submittedName>
</protein>
<dbReference type="KEGG" id="crq:GCK72_017532"/>
<dbReference type="CTD" id="9824022"/>
<name>E3LTL9_CAERE</name>
<dbReference type="InterPro" id="IPR004094">
    <property type="entry name" value="Antistasin-like"/>
</dbReference>
<dbReference type="AlphaFoldDB" id="E3LTL9"/>
<proteinExistence type="predicted"/>
<feature type="domain" description="VWFC" evidence="5">
    <location>
        <begin position="516"/>
        <end position="581"/>
    </location>
</feature>
<dbReference type="FunCoup" id="E3LTL9">
    <property type="interactions" value="406"/>
</dbReference>
<dbReference type="OMA" id="FNNVEYH"/>
<dbReference type="SUPFAM" id="SSF57262">
    <property type="entry name" value="Leech antihemostatic proteins"/>
    <property type="match status" value="1"/>
</dbReference>
<dbReference type="GeneID" id="9824022"/>
<evidence type="ECO:0000259" key="5">
    <source>
        <dbReference type="PROSITE" id="PS50184"/>
    </source>
</evidence>
<accession>E3LTL9</accession>
<keyword evidence="3" id="KW-1015">Disulfide bond</keyword>
<dbReference type="Gene3D" id="2.10.22.10">
    <property type="entry name" value="Antistasin, domain 1"/>
    <property type="match status" value="3"/>
</dbReference>
<feature type="domain" description="VWFC" evidence="5">
    <location>
        <begin position="262"/>
        <end position="321"/>
    </location>
</feature>
<dbReference type="STRING" id="31234.E3LTL9"/>
<feature type="domain" description="VWFC" evidence="5">
    <location>
        <begin position="318"/>
        <end position="379"/>
    </location>
</feature>
<dbReference type="InterPro" id="IPR011061">
    <property type="entry name" value="Hirudin/antistatin"/>
</dbReference>
<keyword evidence="2" id="KW-0677">Repeat</keyword>
<evidence type="ECO:0000256" key="1">
    <source>
        <dbReference type="ARBA" id="ARBA00022729"/>
    </source>
</evidence>
<feature type="domain" description="Antistasin-like" evidence="6">
    <location>
        <begin position="458"/>
        <end position="484"/>
    </location>
</feature>
<evidence type="ECO:0000313" key="8">
    <source>
        <dbReference type="EMBL" id="EFP11251.1"/>
    </source>
</evidence>
<evidence type="ECO:0000259" key="6">
    <source>
        <dbReference type="PROSITE" id="PS51252"/>
    </source>
</evidence>
<evidence type="ECO:0000256" key="3">
    <source>
        <dbReference type="ARBA" id="ARBA00023157"/>
    </source>
</evidence>
<dbReference type="InterPro" id="IPR001007">
    <property type="entry name" value="VWF_dom"/>
</dbReference>
<dbReference type="GO" id="GO:0005576">
    <property type="term" value="C:extracellular region"/>
    <property type="evidence" value="ECO:0007669"/>
    <property type="project" value="InterPro"/>
</dbReference>
<dbReference type="InterPro" id="IPR009030">
    <property type="entry name" value="Growth_fac_rcpt_cys_sf"/>
</dbReference>
<dbReference type="GO" id="GO:0005886">
    <property type="term" value="C:plasma membrane"/>
    <property type="evidence" value="ECO:0007669"/>
    <property type="project" value="TreeGrafter"/>
</dbReference>
<dbReference type="PROSITE" id="PS51252">
    <property type="entry name" value="ANTISTASIN"/>
    <property type="match status" value="3"/>
</dbReference>
<dbReference type="PROSITE" id="PS50184">
    <property type="entry name" value="VWFC_2"/>
    <property type="match status" value="4"/>
</dbReference>
<dbReference type="OrthoDB" id="5976811at2759"/>
<feature type="domain" description="Antistasin-like" evidence="6">
    <location>
        <begin position="390"/>
        <end position="416"/>
    </location>
</feature>
<dbReference type="SMART" id="SM00214">
    <property type="entry name" value="VWC"/>
    <property type="match status" value="4"/>
</dbReference>
<dbReference type="EMBL" id="DS268415">
    <property type="protein sequence ID" value="EFP11251.1"/>
    <property type="molecule type" value="Genomic_DNA"/>
</dbReference>
<dbReference type="Pfam" id="PF23334">
    <property type="entry name" value="VWC2L_2nd"/>
    <property type="match status" value="1"/>
</dbReference>
<feature type="domain" description="IGFBP N-terminal" evidence="7">
    <location>
        <begin position="24"/>
        <end position="92"/>
    </location>
</feature>
<dbReference type="InterPro" id="IPR000867">
    <property type="entry name" value="IGFBP-like"/>
</dbReference>
<sequence length="692" mass="76298">MKCAFSLLFFSVLFIVSNAKTEKTTVSCGSCEKETCPEVSGCAKLKMDQCDCCQICVRQVNESCGEPGLVCDSHLSCDQENDLDGSSRCKERMHEECLKAICPVVFHRGCPSDSQLITERPAPGKCCPPPGTCHCDQKKCVPSVPTCTKEERLVMTEKGSETPGECCAKYECQKKEKKCDNVHCPPMIQDEEECPSDSFRPPETIPKESCCPVRQSCKCRGSICRPAQCPDGQVIHVTKKGTGYPGRCCDDWECIEGETSKAKCYYNGVERQPMEVWHANDCDTCQCIKGVSICDKGDCPKVNQECTWIGIPTGECCPICLGCQTDNQTKLERGATWQKDDCTSCTCSELGAHMCEKYMCKTDCENPRKVEGQCCPVCDEPTIIRPPATCPSLELCSLRCANGLRRDNIGCYVCECLPDEVPTNPRCRELNDENCEKQCAHGYLKDEDGCTVCKCSKCPPLHQCHKHCLYGFETNSAGCSLCKCRASSKLDKKPNTTKSTKTGGAGSSQMTEYHSEKCISFSNDGHQIVRDGGEWWSDGCRHCFCENKQEFCSLISCPTKPSDCADENWVQKEDECCPSCTDQKKKPKSSNSLAAQKHEHTVCQSPGTGRLFTDGETWQLAPCVSCTCRVGHVLCRTTECPPIACPNPEYENEDDCCPTCPEQKVVNTKNEKGDTIVCTDDSGTAHIVGKFS</sequence>
<feature type="domain" description="Antistasin-like" evidence="6">
    <location>
        <begin position="427"/>
        <end position="455"/>
    </location>
</feature>